<reference evidence="2 3" key="1">
    <citation type="journal article" date="2007" name="Nature">
        <title>Evolution of genes and genomes on the Drosophila phylogeny.</title>
        <authorList>
            <consortium name="Drosophila 12 Genomes Consortium"/>
            <person name="Clark A.G."/>
            <person name="Eisen M.B."/>
            <person name="Smith D.R."/>
            <person name="Bergman C.M."/>
            <person name="Oliver B."/>
            <person name="Markow T.A."/>
            <person name="Kaufman T.C."/>
            <person name="Kellis M."/>
            <person name="Gelbart W."/>
            <person name="Iyer V.N."/>
            <person name="Pollard D.A."/>
            <person name="Sackton T.B."/>
            <person name="Larracuente A.M."/>
            <person name="Singh N.D."/>
            <person name="Abad J.P."/>
            <person name="Abt D.N."/>
            <person name="Adryan B."/>
            <person name="Aguade M."/>
            <person name="Akashi H."/>
            <person name="Anderson W.W."/>
            <person name="Aquadro C.F."/>
            <person name="Ardell D.H."/>
            <person name="Arguello R."/>
            <person name="Artieri C.G."/>
            <person name="Barbash D.A."/>
            <person name="Barker D."/>
            <person name="Barsanti P."/>
            <person name="Batterham P."/>
            <person name="Batzoglou S."/>
            <person name="Begun D."/>
            <person name="Bhutkar A."/>
            <person name="Blanco E."/>
            <person name="Bosak S.A."/>
            <person name="Bradley R.K."/>
            <person name="Brand A.D."/>
            <person name="Brent M.R."/>
            <person name="Brooks A.N."/>
            <person name="Brown R.H."/>
            <person name="Butlin R.K."/>
            <person name="Caggese C."/>
            <person name="Calvi B.R."/>
            <person name="Bernardo de Carvalho A."/>
            <person name="Caspi A."/>
            <person name="Castrezana S."/>
            <person name="Celniker S.E."/>
            <person name="Chang J.L."/>
            <person name="Chapple C."/>
            <person name="Chatterji S."/>
            <person name="Chinwalla A."/>
            <person name="Civetta A."/>
            <person name="Clifton S.W."/>
            <person name="Comeron J.M."/>
            <person name="Costello J.C."/>
            <person name="Coyne J.A."/>
            <person name="Daub J."/>
            <person name="David R.G."/>
            <person name="Delcher A.L."/>
            <person name="Delehaunty K."/>
            <person name="Do C.B."/>
            <person name="Ebling H."/>
            <person name="Edwards K."/>
            <person name="Eickbush T."/>
            <person name="Evans J.D."/>
            <person name="Filipski A."/>
            <person name="Findeiss S."/>
            <person name="Freyhult E."/>
            <person name="Fulton L."/>
            <person name="Fulton R."/>
            <person name="Garcia A.C."/>
            <person name="Gardiner A."/>
            <person name="Garfield D.A."/>
            <person name="Garvin B.E."/>
            <person name="Gibson G."/>
            <person name="Gilbert D."/>
            <person name="Gnerre S."/>
            <person name="Godfrey J."/>
            <person name="Good R."/>
            <person name="Gotea V."/>
            <person name="Gravely B."/>
            <person name="Greenberg A.J."/>
            <person name="Griffiths-Jones S."/>
            <person name="Gross S."/>
            <person name="Guigo R."/>
            <person name="Gustafson E.A."/>
            <person name="Haerty W."/>
            <person name="Hahn M.W."/>
            <person name="Halligan D.L."/>
            <person name="Halpern A.L."/>
            <person name="Halter G.M."/>
            <person name="Han M.V."/>
            <person name="Heger A."/>
            <person name="Hillier L."/>
            <person name="Hinrichs A.S."/>
            <person name="Holmes I."/>
            <person name="Hoskins R.A."/>
            <person name="Hubisz M.J."/>
            <person name="Hultmark D."/>
            <person name="Huntley M.A."/>
            <person name="Jaffe D.B."/>
            <person name="Jagadeeshan S."/>
            <person name="Jeck W.R."/>
            <person name="Johnson J."/>
            <person name="Jones C.D."/>
            <person name="Jordan W.C."/>
            <person name="Karpen G.H."/>
            <person name="Kataoka E."/>
            <person name="Keightley P.D."/>
            <person name="Kheradpour P."/>
            <person name="Kirkness E.F."/>
            <person name="Koerich L.B."/>
            <person name="Kristiansen K."/>
            <person name="Kudrna D."/>
            <person name="Kulathinal R.J."/>
            <person name="Kumar S."/>
            <person name="Kwok R."/>
            <person name="Lander E."/>
            <person name="Langley C.H."/>
            <person name="Lapoint R."/>
            <person name="Lazzaro B.P."/>
            <person name="Lee S.J."/>
            <person name="Levesque L."/>
            <person name="Li R."/>
            <person name="Lin C.F."/>
            <person name="Lin M.F."/>
            <person name="Lindblad-Toh K."/>
            <person name="Llopart A."/>
            <person name="Long M."/>
            <person name="Low L."/>
            <person name="Lozovsky E."/>
            <person name="Lu J."/>
            <person name="Luo M."/>
            <person name="Machado C.A."/>
            <person name="Makalowski W."/>
            <person name="Marzo M."/>
            <person name="Matsuda M."/>
            <person name="Matzkin L."/>
            <person name="McAllister B."/>
            <person name="McBride C.S."/>
            <person name="McKernan B."/>
            <person name="McKernan K."/>
            <person name="Mendez-Lago M."/>
            <person name="Minx P."/>
            <person name="Mollenhauer M.U."/>
            <person name="Montooth K."/>
            <person name="Mount S.M."/>
            <person name="Mu X."/>
            <person name="Myers E."/>
            <person name="Negre B."/>
            <person name="Newfeld S."/>
            <person name="Nielsen R."/>
            <person name="Noor M.A."/>
            <person name="O'Grady P."/>
            <person name="Pachter L."/>
            <person name="Papaceit M."/>
            <person name="Parisi M.J."/>
            <person name="Parisi M."/>
            <person name="Parts L."/>
            <person name="Pedersen J.S."/>
            <person name="Pesole G."/>
            <person name="Phillippy A.M."/>
            <person name="Ponting C.P."/>
            <person name="Pop M."/>
            <person name="Porcelli D."/>
            <person name="Powell J.R."/>
            <person name="Prohaska S."/>
            <person name="Pruitt K."/>
            <person name="Puig M."/>
            <person name="Quesneville H."/>
            <person name="Ram K.R."/>
            <person name="Rand D."/>
            <person name="Rasmussen M.D."/>
            <person name="Reed L.K."/>
            <person name="Reenan R."/>
            <person name="Reily A."/>
            <person name="Remington K.A."/>
            <person name="Rieger T.T."/>
            <person name="Ritchie M.G."/>
            <person name="Robin C."/>
            <person name="Rogers Y.H."/>
            <person name="Rohde C."/>
            <person name="Rozas J."/>
            <person name="Rubenfield M.J."/>
            <person name="Ruiz A."/>
            <person name="Russo S."/>
            <person name="Salzberg S.L."/>
            <person name="Sanchez-Gracia A."/>
            <person name="Saranga D.J."/>
            <person name="Sato H."/>
            <person name="Schaeffer S.W."/>
            <person name="Schatz M.C."/>
            <person name="Schlenke T."/>
            <person name="Schwartz R."/>
            <person name="Segarra C."/>
            <person name="Singh R.S."/>
            <person name="Sirot L."/>
            <person name="Sirota M."/>
            <person name="Sisneros N.B."/>
            <person name="Smith C.D."/>
            <person name="Smith T.F."/>
            <person name="Spieth J."/>
            <person name="Stage D.E."/>
            <person name="Stark A."/>
            <person name="Stephan W."/>
            <person name="Strausberg R.L."/>
            <person name="Strempel S."/>
            <person name="Sturgill D."/>
            <person name="Sutton G."/>
            <person name="Sutton G.G."/>
            <person name="Tao W."/>
            <person name="Teichmann S."/>
            <person name="Tobari Y.N."/>
            <person name="Tomimura Y."/>
            <person name="Tsolas J.M."/>
            <person name="Valente V.L."/>
            <person name="Venter E."/>
            <person name="Venter J.C."/>
            <person name="Vicario S."/>
            <person name="Vieira F.G."/>
            <person name="Vilella A.J."/>
            <person name="Villasante A."/>
            <person name="Walenz B."/>
            <person name="Wang J."/>
            <person name="Wasserman M."/>
            <person name="Watts T."/>
            <person name="Wilson D."/>
            <person name="Wilson R.K."/>
            <person name="Wing R.A."/>
            <person name="Wolfner M.F."/>
            <person name="Wong A."/>
            <person name="Wong G.K."/>
            <person name="Wu C.I."/>
            <person name="Wu G."/>
            <person name="Yamamoto D."/>
            <person name="Yang H.P."/>
            <person name="Yang S.P."/>
            <person name="Yorke J.A."/>
            <person name="Yoshida K."/>
            <person name="Zdobnov E."/>
            <person name="Zhang P."/>
            <person name="Zhang Y."/>
            <person name="Zimin A.V."/>
            <person name="Baldwin J."/>
            <person name="Abdouelleil A."/>
            <person name="Abdulkadir J."/>
            <person name="Abebe A."/>
            <person name="Abera B."/>
            <person name="Abreu J."/>
            <person name="Acer S.C."/>
            <person name="Aftuck L."/>
            <person name="Alexander A."/>
            <person name="An P."/>
            <person name="Anderson E."/>
            <person name="Anderson S."/>
            <person name="Arachi H."/>
            <person name="Azer M."/>
            <person name="Bachantsang P."/>
            <person name="Barry A."/>
            <person name="Bayul T."/>
            <person name="Berlin A."/>
            <person name="Bessette D."/>
            <person name="Bloom T."/>
            <person name="Blye J."/>
            <person name="Boguslavskiy L."/>
            <person name="Bonnet C."/>
            <person name="Boukhgalter B."/>
            <person name="Bourzgui I."/>
            <person name="Brown A."/>
            <person name="Cahill P."/>
            <person name="Channer S."/>
            <person name="Cheshatsang Y."/>
            <person name="Chuda L."/>
            <person name="Citroen M."/>
            <person name="Collymore A."/>
            <person name="Cooke P."/>
            <person name="Costello M."/>
            <person name="D'Aco K."/>
            <person name="Daza R."/>
            <person name="De Haan G."/>
            <person name="DeGray S."/>
            <person name="DeMaso C."/>
            <person name="Dhargay N."/>
            <person name="Dooley K."/>
            <person name="Dooley E."/>
            <person name="Doricent M."/>
            <person name="Dorje P."/>
            <person name="Dorjee K."/>
            <person name="Dupes A."/>
            <person name="Elong R."/>
            <person name="Falk J."/>
            <person name="Farina A."/>
            <person name="Faro S."/>
            <person name="Ferguson D."/>
            <person name="Fisher S."/>
            <person name="Foley C.D."/>
            <person name="Franke A."/>
            <person name="Friedrich D."/>
            <person name="Gadbois L."/>
            <person name="Gearin G."/>
            <person name="Gearin C.R."/>
            <person name="Giannoukos G."/>
            <person name="Goode T."/>
            <person name="Graham J."/>
            <person name="Grandbois E."/>
            <person name="Grewal S."/>
            <person name="Gyaltsen K."/>
            <person name="Hafez N."/>
            <person name="Hagos B."/>
            <person name="Hall J."/>
            <person name="Henson C."/>
            <person name="Hollinger A."/>
            <person name="Honan T."/>
            <person name="Huard M.D."/>
            <person name="Hughes L."/>
            <person name="Hurhula B."/>
            <person name="Husby M.E."/>
            <person name="Kamat A."/>
            <person name="Kanga B."/>
            <person name="Kashin S."/>
            <person name="Khazanovich D."/>
            <person name="Kisner P."/>
            <person name="Lance K."/>
            <person name="Lara M."/>
            <person name="Lee W."/>
            <person name="Lennon N."/>
            <person name="Letendre F."/>
            <person name="LeVine R."/>
            <person name="Lipovsky A."/>
            <person name="Liu X."/>
            <person name="Liu J."/>
            <person name="Liu S."/>
            <person name="Lokyitsang T."/>
            <person name="Lokyitsang Y."/>
            <person name="Lubonja R."/>
            <person name="Lui A."/>
            <person name="MacDonald P."/>
            <person name="Magnisalis V."/>
            <person name="Maru K."/>
            <person name="Matthews C."/>
            <person name="McCusker W."/>
            <person name="McDonough S."/>
            <person name="Mehta T."/>
            <person name="Meldrim J."/>
            <person name="Meneus L."/>
            <person name="Mihai O."/>
            <person name="Mihalev A."/>
            <person name="Mihova T."/>
            <person name="Mittelman R."/>
            <person name="Mlenga V."/>
            <person name="Montmayeur A."/>
            <person name="Mulrain L."/>
            <person name="Navidi A."/>
            <person name="Naylor J."/>
            <person name="Negash T."/>
            <person name="Nguyen T."/>
            <person name="Nguyen N."/>
            <person name="Nicol R."/>
            <person name="Norbu C."/>
            <person name="Norbu N."/>
            <person name="Novod N."/>
            <person name="O'Neill B."/>
            <person name="Osman S."/>
            <person name="Markiewicz E."/>
            <person name="Oyono O.L."/>
            <person name="Patti C."/>
            <person name="Phunkhang P."/>
            <person name="Pierre F."/>
            <person name="Priest M."/>
            <person name="Raghuraman S."/>
            <person name="Rege F."/>
            <person name="Reyes R."/>
            <person name="Rise C."/>
            <person name="Rogov P."/>
            <person name="Ross K."/>
            <person name="Ryan E."/>
            <person name="Settipalli S."/>
            <person name="Shea T."/>
            <person name="Sherpa N."/>
            <person name="Shi L."/>
            <person name="Shih D."/>
            <person name="Sparrow T."/>
            <person name="Spaulding J."/>
            <person name="Stalker J."/>
            <person name="Stange-Thomann N."/>
            <person name="Stavropoulos S."/>
            <person name="Stone C."/>
            <person name="Strader C."/>
            <person name="Tesfaye S."/>
            <person name="Thomson T."/>
            <person name="Thoulutsang Y."/>
            <person name="Thoulutsang D."/>
            <person name="Topham K."/>
            <person name="Topping I."/>
            <person name="Tsamla T."/>
            <person name="Vassiliev H."/>
            <person name="Vo A."/>
            <person name="Wangchuk T."/>
            <person name="Wangdi T."/>
            <person name="Weiand M."/>
            <person name="Wilkinson J."/>
            <person name="Wilson A."/>
            <person name="Yadav S."/>
            <person name="Young G."/>
            <person name="Yu Q."/>
            <person name="Zembek L."/>
            <person name="Zhong D."/>
            <person name="Zimmer A."/>
            <person name="Zwirko Z."/>
            <person name="Jaffe D.B."/>
            <person name="Alvarez P."/>
            <person name="Brockman W."/>
            <person name="Butler J."/>
            <person name="Chin C."/>
            <person name="Gnerre S."/>
            <person name="Grabherr M."/>
            <person name="Kleber M."/>
            <person name="Mauceli E."/>
            <person name="MacCallum I."/>
        </authorList>
    </citation>
    <scope>NUCLEOTIDE SEQUENCE [LARGE SCALE GENOMIC DNA]</scope>
    <source>
        <strain evidence="3">Tucson 14030-0811.24</strain>
    </source>
</reference>
<evidence type="ECO:0000256" key="1">
    <source>
        <dbReference type="SAM" id="MobiDB-lite"/>
    </source>
</evidence>
<feature type="region of interest" description="Disordered" evidence="1">
    <location>
        <begin position="53"/>
        <end position="80"/>
    </location>
</feature>
<name>A0A0Q9WUZ3_DROWI</name>
<proteinExistence type="predicted"/>
<organism evidence="2 3">
    <name type="scientific">Drosophila willistoni</name>
    <name type="common">Fruit fly</name>
    <dbReference type="NCBI Taxonomy" id="7260"/>
    <lineage>
        <taxon>Eukaryota</taxon>
        <taxon>Metazoa</taxon>
        <taxon>Ecdysozoa</taxon>
        <taxon>Arthropoda</taxon>
        <taxon>Hexapoda</taxon>
        <taxon>Insecta</taxon>
        <taxon>Pterygota</taxon>
        <taxon>Neoptera</taxon>
        <taxon>Endopterygota</taxon>
        <taxon>Diptera</taxon>
        <taxon>Brachycera</taxon>
        <taxon>Muscomorpha</taxon>
        <taxon>Ephydroidea</taxon>
        <taxon>Drosophilidae</taxon>
        <taxon>Drosophila</taxon>
        <taxon>Sophophora</taxon>
    </lineage>
</organism>
<evidence type="ECO:0000313" key="2">
    <source>
        <dbReference type="EMBL" id="KRF99962.1"/>
    </source>
</evidence>
<accession>A0A0Q9WUZ3</accession>
<dbReference type="OrthoDB" id="7869937at2759"/>
<dbReference type="AlphaFoldDB" id="A0A0Q9WUZ3"/>
<evidence type="ECO:0000313" key="3">
    <source>
        <dbReference type="Proteomes" id="UP000007798"/>
    </source>
</evidence>
<dbReference type="Proteomes" id="UP000007798">
    <property type="component" value="Unassembled WGS sequence"/>
</dbReference>
<protein>
    <submittedName>
        <fullName evidence="2">Uncharacterized protein</fullName>
    </submittedName>
</protein>
<gene>
    <name evidence="2" type="primary">Dwil\GK27593</name>
    <name evidence="2" type="ORF">Dwil_GK27593</name>
</gene>
<keyword evidence="3" id="KW-1185">Reference proteome</keyword>
<dbReference type="InParanoid" id="A0A0Q9WUZ3"/>
<sequence length="249" mass="27303">MENENVDENKTQQLSAILAYTCSPGFTLTPKHHPWHGLANVTQRQGKYKKPIPSVVSGCCNESENENQDEDADAYEDEDKARDNDNAIEEMPEQQQQQQQREEKIEMVGEAVLTHKHKYRAPGIGGKTPCWIIQLNAISRHNARYAPPSLHSTANGSEWWPPRRMKLQFKVINTWTVGAKSQLSRGATIAVAVVAAPVRGSGSTSCPTMLISISGSPNGRVGVTLQLFTVVCLLMGRKDEGGVGHVCAA</sequence>
<dbReference type="EMBL" id="CH964272">
    <property type="protein sequence ID" value="KRF99962.1"/>
    <property type="molecule type" value="Genomic_DNA"/>
</dbReference>
<feature type="compositionally biased region" description="Acidic residues" evidence="1">
    <location>
        <begin position="63"/>
        <end position="78"/>
    </location>
</feature>